<dbReference type="Proteomes" id="UP001212337">
    <property type="component" value="Unassembled WGS sequence"/>
</dbReference>
<evidence type="ECO:0000313" key="2">
    <source>
        <dbReference type="Proteomes" id="UP001212337"/>
    </source>
</evidence>
<evidence type="ECO:0008006" key="3">
    <source>
        <dbReference type="Google" id="ProtNLM"/>
    </source>
</evidence>
<dbReference type="RefSeq" id="WP_271350390.1">
    <property type="nucleotide sequence ID" value="NZ_JAQJVI010000003.1"/>
</dbReference>
<comment type="caution">
    <text evidence="1">The sequence shown here is derived from an EMBL/GenBank/DDBJ whole genome shotgun (WGS) entry which is preliminary data.</text>
</comment>
<gene>
    <name evidence="1" type="ORF">PI499_03835</name>
</gene>
<proteinExistence type="predicted"/>
<sequence>MKVSWKTNKKLKPQVILDRLRKCSSVGQDGRVSFNGFDKFELDSVLFTMIEFHKTFSYHTAQQIYSRGLSAWVASEGTTADRFLESLKAEVLVYNKQVPEDFVLVTSISAVAGFPLRKIKLEGGVIESCPGGLPKKYETRTYHDKRWKSSSPHLPDSYCPVLVRFKSKNPMDGVEHALYELDFVRGIFSLDVNSAFSISLAMQTFKRAPINKLTLGGMHSLHQKSGKLQDKNIFWYDPNYSERKSLELTDEKNAQAVRFFEFVIGALSRHKDAHIIKDAIVRYVRAFDEVDKNSTVQRAWAALESMMAPGENNTDLIVGRCSFLYAEREYYRQVLEHVKEYRNRNVHLGHAIEDPSPHCYQIQKFFRRALIFHLREVDNFKGLQESNKFLDSSDSIVELGRQRDLIDKVISFITPP</sequence>
<protein>
    <recommendedName>
        <fullName evidence="3">Apea-like HEPN domain-containing protein</fullName>
    </recommendedName>
</protein>
<accession>A0ABT4WLY2</accession>
<reference evidence="1 2" key="1">
    <citation type="submission" date="2023-01" db="EMBL/GenBank/DDBJ databases">
        <title>Effects of deletion of Siderophore biosynthase gene in Pseudomonas fragi on quorum sensing and spoliage ability.</title>
        <authorList>
            <person name="Cui F."/>
            <person name="Wang D."/>
            <person name="Liu J."/>
            <person name="Wang Q."/>
            <person name="Li T."/>
            <person name="Li J."/>
        </authorList>
    </citation>
    <scope>NUCLEOTIDE SEQUENCE [LARGE SCALE GENOMIC DNA]</scope>
    <source>
        <strain evidence="1 2">MS-10</strain>
    </source>
</reference>
<organism evidence="1 2">
    <name type="scientific">Pseudomonas fragi</name>
    <dbReference type="NCBI Taxonomy" id="296"/>
    <lineage>
        <taxon>Bacteria</taxon>
        <taxon>Pseudomonadati</taxon>
        <taxon>Pseudomonadota</taxon>
        <taxon>Gammaproteobacteria</taxon>
        <taxon>Pseudomonadales</taxon>
        <taxon>Pseudomonadaceae</taxon>
        <taxon>Pseudomonas</taxon>
    </lineage>
</organism>
<evidence type="ECO:0000313" key="1">
    <source>
        <dbReference type="EMBL" id="MDA7021018.1"/>
    </source>
</evidence>
<keyword evidence="2" id="KW-1185">Reference proteome</keyword>
<name>A0ABT4WLY2_PSEFR</name>
<dbReference type="EMBL" id="JAQJVI010000003">
    <property type="protein sequence ID" value="MDA7021018.1"/>
    <property type="molecule type" value="Genomic_DNA"/>
</dbReference>